<comment type="catalytic activity">
    <reaction evidence="1">
        <text>Thiol-dependent hydrolysis of ester, thioester, amide, peptide and isopeptide bonds formed by the C-terminal Gly of ubiquitin (a 76-residue protein attached to proteins as an intracellular targeting signal).</text>
        <dbReference type="EC" id="3.4.19.12"/>
    </reaction>
</comment>
<dbReference type="EC" id="3.4.19.12" evidence="3"/>
<keyword evidence="5" id="KW-0833">Ubl conjugation pathway</keyword>
<dbReference type="GO" id="GO:0004843">
    <property type="term" value="F:cysteine-type deubiquitinase activity"/>
    <property type="evidence" value="ECO:0007669"/>
    <property type="project" value="UniProtKB-EC"/>
</dbReference>
<dbReference type="PANTHER" id="PTHR24006">
    <property type="entry name" value="UBIQUITIN CARBOXYL-TERMINAL HYDROLASE"/>
    <property type="match status" value="1"/>
</dbReference>
<evidence type="ECO:0000256" key="5">
    <source>
        <dbReference type="ARBA" id="ARBA00022786"/>
    </source>
</evidence>
<evidence type="ECO:0000256" key="2">
    <source>
        <dbReference type="ARBA" id="ARBA00005427"/>
    </source>
</evidence>
<evidence type="ECO:0000256" key="3">
    <source>
        <dbReference type="ARBA" id="ARBA00012759"/>
    </source>
</evidence>
<feature type="compositionally biased region" description="Polar residues" evidence="8">
    <location>
        <begin position="304"/>
        <end position="313"/>
    </location>
</feature>
<dbReference type="GO" id="GO:0030330">
    <property type="term" value="P:DNA damage response, signal transduction by p53 class mediator"/>
    <property type="evidence" value="ECO:0007669"/>
    <property type="project" value="TreeGrafter"/>
</dbReference>
<evidence type="ECO:0000256" key="4">
    <source>
        <dbReference type="ARBA" id="ARBA00022670"/>
    </source>
</evidence>
<evidence type="ECO:0000259" key="9">
    <source>
        <dbReference type="PROSITE" id="PS50235"/>
    </source>
</evidence>
<organism evidence="10">
    <name type="scientific">Cacopsylla melanoneura</name>
    <dbReference type="NCBI Taxonomy" id="428564"/>
    <lineage>
        <taxon>Eukaryota</taxon>
        <taxon>Metazoa</taxon>
        <taxon>Ecdysozoa</taxon>
        <taxon>Arthropoda</taxon>
        <taxon>Hexapoda</taxon>
        <taxon>Insecta</taxon>
        <taxon>Pterygota</taxon>
        <taxon>Neoptera</taxon>
        <taxon>Paraneoptera</taxon>
        <taxon>Hemiptera</taxon>
        <taxon>Sternorrhyncha</taxon>
        <taxon>Psylloidea</taxon>
        <taxon>Psyllidae</taxon>
        <taxon>Psyllinae</taxon>
        <taxon>Cacopsylla</taxon>
    </lineage>
</organism>
<dbReference type="PROSITE" id="PS50235">
    <property type="entry name" value="USP_3"/>
    <property type="match status" value="1"/>
</dbReference>
<dbReference type="InterPro" id="IPR018200">
    <property type="entry name" value="USP_CS"/>
</dbReference>
<feature type="region of interest" description="Disordered" evidence="8">
    <location>
        <begin position="19"/>
        <end position="72"/>
    </location>
</feature>
<dbReference type="GO" id="GO:0010506">
    <property type="term" value="P:regulation of autophagy"/>
    <property type="evidence" value="ECO:0007669"/>
    <property type="project" value="TreeGrafter"/>
</dbReference>
<dbReference type="InterPro" id="IPR001394">
    <property type="entry name" value="Peptidase_C19_UCH"/>
</dbReference>
<dbReference type="PROSITE" id="PS00973">
    <property type="entry name" value="USP_2"/>
    <property type="match status" value="1"/>
</dbReference>
<feature type="compositionally biased region" description="Low complexity" evidence="8">
    <location>
        <begin position="19"/>
        <end position="59"/>
    </location>
</feature>
<dbReference type="EMBL" id="HBUF01349300">
    <property type="protein sequence ID" value="CAG6712415.1"/>
    <property type="molecule type" value="Transcribed_RNA"/>
</dbReference>
<sequence length="560" mass="60373">MFSSSPSSVNKPCARVEPLTASSFSPSSGGGPPTSSGPLASSAGATQSSTGGRYSSSGGAKPPPGQRHVSDDAASQNLGKLLSNTKLDHKGISLLPRGLINKSNYCYINATLQALIACPPFYNLLRSINKQRGPVYPPRGGQYNGGEPSTSYPIFNAMLQLANEFSYLQLPPGGGASATSSSSSSRQQRGGGSGGRGVGDEHTDLKMGAPFTPSYVYQILASIKSDSAFNVEGRQEDAEEFLTFLLNGLNDEMLELLKSVQSKDSPSESGHQEGGKQKANNSKGSSNQSNSSSSSSHSHAPATTGLTNGTDMMNGTDVDGDDGDWKEVTKESKNKGSIVRRHTSVLDKTPVSEIFRGQVRTRVTRVSDSSTTENIQPFFTLALDIEKVSSVKEALDQLVLRDSIEGVTSTKTNQETEAYQTVTIEELPFVLLLHLKCFDYKSDTCHKIQKALEFPVVLSLEPKLLSSGKSKKLGGPLNGPKNKQYKLFAVVYHDGKEASKGHYITDVFHVGYSGWIRYDDANVRFVSDQEVLHPRPPRVPYILYYRRADTIVPKNLSPNS</sequence>
<evidence type="ECO:0000256" key="7">
    <source>
        <dbReference type="ARBA" id="ARBA00022807"/>
    </source>
</evidence>
<dbReference type="InterPro" id="IPR050164">
    <property type="entry name" value="Peptidase_C19"/>
</dbReference>
<evidence type="ECO:0000256" key="1">
    <source>
        <dbReference type="ARBA" id="ARBA00000707"/>
    </source>
</evidence>
<evidence type="ECO:0000256" key="6">
    <source>
        <dbReference type="ARBA" id="ARBA00022801"/>
    </source>
</evidence>
<evidence type="ECO:0000256" key="8">
    <source>
        <dbReference type="SAM" id="MobiDB-lite"/>
    </source>
</evidence>
<dbReference type="Pfam" id="PF00443">
    <property type="entry name" value="UCH"/>
    <property type="match status" value="1"/>
</dbReference>
<dbReference type="GO" id="GO:0005829">
    <property type="term" value="C:cytosol"/>
    <property type="evidence" value="ECO:0007669"/>
    <property type="project" value="TreeGrafter"/>
</dbReference>
<dbReference type="CDD" id="cd02257">
    <property type="entry name" value="Peptidase_C19"/>
    <property type="match status" value="1"/>
</dbReference>
<keyword evidence="4" id="KW-0645">Protease</keyword>
<dbReference type="EMBL" id="HBUF01349299">
    <property type="protein sequence ID" value="CAG6712408.1"/>
    <property type="molecule type" value="Transcribed_RNA"/>
</dbReference>
<dbReference type="Gene3D" id="3.90.70.10">
    <property type="entry name" value="Cysteine proteinases"/>
    <property type="match status" value="1"/>
</dbReference>
<comment type="similarity">
    <text evidence="2">Belongs to the peptidase C19 family. USP10 subfamily.</text>
</comment>
<keyword evidence="7" id="KW-0788">Thiol protease</keyword>
<keyword evidence="6 10" id="KW-0378">Hydrolase</keyword>
<feature type="region of interest" description="Disordered" evidence="8">
    <location>
        <begin position="260"/>
        <end position="339"/>
    </location>
</feature>
<dbReference type="GO" id="GO:0016579">
    <property type="term" value="P:protein deubiquitination"/>
    <property type="evidence" value="ECO:0007669"/>
    <property type="project" value="InterPro"/>
</dbReference>
<dbReference type="SUPFAM" id="SSF54001">
    <property type="entry name" value="Cysteine proteinases"/>
    <property type="match status" value="1"/>
</dbReference>
<dbReference type="InterPro" id="IPR038765">
    <property type="entry name" value="Papain-like_cys_pep_sf"/>
</dbReference>
<reference evidence="10" key="1">
    <citation type="submission" date="2021-05" db="EMBL/GenBank/DDBJ databases">
        <authorList>
            <person name="Alioto T."/>
            <person name="Alioto T."/>
            <person name="Gomez Garrido J."/>
        </authorList>
    </citation>
    <scope>NUCLEOTIDE SEQUENCE</scope>
</reference>
<evidence type="ECO:0000313" key="10">
    <source>
        <dbReference type="EMBL" id="CAG6712415.1"/>
    </source>
</evidence>
<proteinExistence type="inferred from homology"/>
<feature type="compositionally biased region" description="Low complexity" evidence="8">
    <location>
        <begin position="177"/>
        <end position="188"/>
    </location>
</feature>
<dbReference type="GO" id="GO:0006508">
    <property type="term" value="P:proteolysis"/>
    <property type="evidence" value="ECO:0007669"/>
    <property type="project" value="UniProtKB-KW"/>
</dbReference>
<feature type="compositionally biased region" description="Basic and acidic residues" evidence="8">
    <location>
        <begin position="323"/>
        <end position="334"/>
    </location>
</feature>
<feature type="compositionally biased region" description="Polar residues" evidence="8">
    <location>
        <begin position="260"/>
        <end position="269"/>
    </location>
</feature>
<feature type="region of interest" description="Disordered" evidence="8">
    <location>
        <begin position="172"/>
        <end position="206"/>
    </location>
</feature>
<protein>
    <recommendedName>
        <fullName evidence="3">ubiquitinyl hydrolase 1</fullName>
        <ecNumber evidence="3">3.4.19.12</ecNumber>
    </recommendedName>
</protein>
<accession>A0A8D8XZA5</accession>
<feature type="compositionally biased region" description="Low complexity" evidence="8">
    <location>
        <begin position="277"/>
        <end position="300"/>
    </location>
</feature>
<dbReference type="GO" id="GO:0005634">
    <property type="term" value="C:nucleus"/>
    <property type="evidence" value="ECO:0007669"/>
    <property type="project" value="TreeGrafter"/>
</dbReference>
<dbReference type="AlphaFoldDB" id="A0A8D8XZA5"/>
<feature type="domain" description="USP" evidence="9">
    <location>
        <begin position="97"/>
        <end position="548"/>
    </location>
</feature>
<name>A0A8D8XZA5_9HEMI</name>
<dbReference type="InterPro" id="IPR028889">
    <property type="entry name" value="USP"/>
</dbReference>
<dbReference type="PANTHER" id="PTHR24006:SF687">
    <property type="entry name" value="UBIQUITIN CARBOXYL-TERMINAL HYDROLASE 10"/>
    <property type="match status" value="1"/>
</dbReference>